<protein>
    <submittedName>
        <fullName evidence="2">Uncharacterized protein</fullName>
    </submittedName>
</protein>
<accession>A0A061QX11</accession>
<feature type="region of interest" description="Disordered" evidence="1">
    <location>
        <begin position="45"/>
        <end position="79"/>
    </location>
</feature>
<organism evidence="2">
    <name type="scientific">Tetraselmis sp. GSL018</name>
    <dbReference type="NCBI Taxonomy" id="582737"/>
    <lineage>
        <taxon>Eukaryota</taxon>
        <taxon>Viridiplantae</taxon>
        <taxon>Chlorophyta</taxon>
        <taxon>core chlorophytes</taxon>
        <taxon>Chlorodendrophyceae</taxon>
        <taxon>Chlorodendrales</taxon>
        <taxon>Chlorodendraceae</taxon>
        <taxon>Tetraselmis</taxon>
    </lineage>
</organism>
<name>A0A061QX11_9CHLO</name>
<evidence type="ECO:0000256" key="1">
    <source>
        <dbReference type="SAM" id="MobiDB-lite"/>
    </source>
</evidence>
<feature type="non-terminal residue" evidence="2">
    <location>
        <position position="79"/>
    </location>
</feature>
<evidence type="ECO:0000313" key="2">
    <source>
        <dbReference type="EMBL" id="JAC63009.1"/>
    </source>
</evidence>
<reference evidence="2" key="1">
    <citation type="submission" date="2014-05" db="EMBL/GenBank/DDBJ databases">
        <title>The transcriptome of the halophilic microalga Tetraselmis sp. GSL018 isolated from the Great Salt Lake, Utah.</title>
        <authorList>
            <person name="Jinkerson R.E."/>
            <person name="D'Adamo S."/>
            <person name="Posewitz M.C."/>
        </authorList>
    </citation>
    <scope>NUCLEOTIDE SEQUENCE</scope>
    <source>
        <strain evidence="2">GSL018</strain>
    </source>
</reference>
<dbReference type="AlphaFoldDB" id="A0A061QX11"/>
<feature type="compositionally biased region" description="Basic residues" evidence="1">
    <location>
        <begin position="46"/>
        <end position="59"/>
    </location>
</feature>
<dbReference type="EMBL" id="GBEZ01023921">
    <property type="protein sequence ID" value="JAC63009.1"/>
    <property type="molecule type" value="Transcribed_RNA"/>
</dbReference>
<sequence length="79" mass="8400">AQEGGIGGANGRQRAAAAKPIAPWHCSHKRGAGCGRCRCPKENLRQHRPGKAWPGRRQRSMQGEMEEAKAGCGAPVKAL</sequence>
<feature type="non-terminal residue" evidence="2">
    <location>
        <position position="1"/>
    </location>
</feature>
<gene>
    <name evidence="2" type="ORF">TSPGSL018_21724</name>
</gene>
<proteinExistence type="predicted"/>